<evidence type="ECO:0000256" key="1">
    <source>
        <dbReference type="ARBA" id="ARBA00004167"/>
    </source>
</evidence>
<gene>
    <name evidence="7" type="ORF">SAMN06269250_0463</name>
</gene>
<evidence type="ECO:0000313" key="7">
    <source>
        <dbReference type="EMBL" id="SOD78440.1"/>
    </source>
</evidence>
<dbReference type="InterPro" id="IPR006260">
    <property type="entry name" value="TonB/TolA_C"/>
</dbReference>
<reference evidence="8" key="1">
    <citation type="submission" date="2017-09" db="EMBL/GenBank/DDBJ databases">
        <authorList>
            <person name="Varghese N."/>
            <person name="Submissions S."/>
        </authorList>
    </citation>
    <scope>NUCLEOTIDE SEQUENCE [LARGE SCALE GENOMIC DNA]</scope>
    <source>
        <strain evidence="8">DSM 29961</strain>
    </source>
</reference>
<accession>A0A286F5E0</accession>
<feature type="signal peptide" evidence="5">
    <location>
        <begin position="1"/>
        <end position="18"/>
    </location>
</feature>
<dbReference type="EMBL" id="OCNH01000001">
    <property type="protein sequence ID" value="SOD78440.1"/>
    <property type="molecule type" value="Genomic_DNA"/>
</dbReference>
<evidence type="ECO:0000256" key="5">
    <source>
        <dbReference type="SAM" id="SignalP"/>
    </source>
</evidence>
<dbReference type="Gene3D" id="3.30.1150.10">
    <property type="match status" value="1"/>
</dbReference>
<keyword evidence="3" id="KW-1133">Transmembrane helix</keyword>
<feature type="domain" description="TonB C-terminal" evidence="6">
    <location>
        <begin position="26"/>
        <end position="120"/>
    </location>
</feature>
<evidence type="ECO:0000259" key="6">
    <source>
        <dbReference type="PROSITE" id="PS52015"/>
    </source>
</evidence>
<protein>
    <submittedName>
        <fullName evidence="7">TonB family C-terminal domain-containing protein</fullName>
    </submittedName>
</protein>
<keyword evidence="8" id="KW-1185">Reference proteome</keyword>
<name>A0A286F5E0_9BACT</name>
<dbReference type="InterPro" id="IPR037682">
    <property type="entry name" value="TonB_C"/>
</dbReference>
<dbReference type="Proteomes" id="UP000219452">
    <property type="component" value="Unassembled WGS sequence"/>
</dbReference>
<organism evidence="7 8">
    <name type="scientific">Spirosoma fluviale</name>
    <dbReference type="NCBI Taxonomy" id="1597977"/>
    <lineage>
        <taxon>Bacteria</taxon>
        <taxon>Pseudomonadati</taxon>
        <taxon>Bacteroidota</taxon>
        <taxon>Cytophagia</taxon>
        <taxon>Cytophagales</taxon>
        <taxon>Cytophagaceae</taxon>
        <taxon>Spirosoma</taxon>
    </lineage>
</organism>
<dbReference type="NCBIfam" id="TIGR01352">
    <property type="entry name" value="tonB_Cterm"/>
    <property type="match status" value="1"/>
</dbReference>
<evidence type="ECO:0000256" key="4">
    <source>
        <dbReference type="ARBA" id="ARBA00023136"/>
    </source>
</evidence>
<dbReference type="Pfam" id="PF03544">
    <property type="entry name" value="TonB_C"/>
    <property type="match status" value="1"/>
</dbReference>
<keyword evidence="5" id="KW-0732">Signal</keyword>
<dbReference type="RefSeq" id="WP_097124188.1">
    <property type="nucleotide sequence ID" value="NZ_OCNH01000001.1"/>
</dbReference>
<comment type="subcellular location">
    <subcellularLocation>
        <location evidence="1">Membrane</location>
        <topology evidence="1">Single-pass membrane protein</topology>
    </subcellularLocation>
</comment>
<keyword evidence="4" id="KW-0472">Membrane</keyword>
<evidence type="ECO:0000256" key="3">
    <source>
        <dbReference type="ARBA" id="ARBA00022989"/>
    </source>
</evidence>
<feature type="chain" id="PRO_5012154161" evidence="5">
    <location>
        <begin position="19"/>
        <end position="165"/>
    </location>
</feature>
<sequence length="165" mass="18501">MPYLPLLLLLTITGLTQAQEITPKLSQDPVFSTVLNRRLKYPRQAEWSSKYGRVFAEFTVDEKGRVKAISILNHSAEWAYAGLEPTVVNALKKLPPLSLQYTGRYILPVSFTLVDYRQQNTALAPTNQLYVQDLAGRVVLNEITVTGSTVNSKERVEAADKNVSY</sequence>
<dbReference type="SUPFAM" id="SSF74653">
    <property type="entry name" value="TolA/TonB C-terminal domain"/>
    <property type="match status" value="1"/>
</dbReference>
<dbReference type="GO" id="GO:0016020">
    <property type="term" value="C:membrane"/>
    <property type="evidence" value="ECO:0007669"/>
    <property type="project" value="UniProtKB-SubCell"/>
</dbReference>
<proteinExistence type="predicted"/>
<evidence type="ECO:0000256" key="2">
    <source>
        <dbReference type="ARBA" id="ARBA00022692"/>
    </source>
</evidence>
<dbReference type="GO" id="GO:0055085">
    <property type="term" value="P:transmembrane transport"/>
    <property type="evidence" value="ECO:0007669"/>
    <property type="project" value="InterPro"/>
</dbReference>
<keyword evidence="2" id="KW-0812">Transmembrane</keyword>
<dbReference type="AlphaFoldDB" id="A0A286F5E0"/>
<dbReference type="OrthoDB" id="960836at2"/>
<evidence type="ECO:0000313" key="8">
    <source>
        <dbReference type="Proteomes" id="UP000219452"/>
    </source>
</evidence>
<dbReference type="PROSITE" id="PS52015">
    <property type="entry name" value="TONB_CTD"/>
    <property type="match status" value="1"/>
</dbReference>